<accession>A0A0G4GNP8</accession>
<feature type="binding site" evidence="9">
    <location>
        <position position="266"/>
    </location>
    <ligand>
        <name>NAD(+)</name>
        <dbReference type="ChEBI" id="CHEBI:57540"/>
    </ligand>
</feature>
<evidence type="ECO:0000256" key="8">
    <source>
        <dbReference type="PIRSR" id="PIRSR000114-2"/>
    </source>
</evidence>
<evidence type="ECO:0000313" key="15">
    <source>
        <dbReference type="Proteomes" id="UP000041254"/>
    </source>
</evidence>
<dbReference type="PhylomeDB" id="A0A0G4GNP8"/>
<dbReference type="Pfam" id="PF01210">
    <property type="entry name" value="NAD_Gly3P_dh_N"/>
    <property type="match status" value="1"/>
</dbReference>
<gene>
    <name evidence="14" type="ORF">Vbra_2332</name>
</gene>
<keyword evidence="6" id="KW-0327">Glycosome</keyword>
<evidence type="ECO:0000259" key="13">
    <source>
        <dbReference type="Pfam" id="PF07479"/>
    </source>
</evidence>
<dbReference type="InterPro" id="IPR006109">
    <property type="entry name" value="G3P_DH_NAD-dep_C"/>
</dbReference>
<feature type="binding site" evidence="9">
    <location>
        <position position="93"/>
    </location>
    <ligand>
        <name>NAD(+)</name>
        <dbReference type="ChEBI" id="CHEBI:57540"/>
    </ligand>
</feature>
<keyword evidence="2 10" id="KW-0560">Oxidoreductase</keyword>
<feature type="binding site" evidence="9">
    <location>
        <position position="151"/>
    </location>
    <ligand>
        <name>NAD(+)</name>
        <dbReference type="ChEBI" id="CHEBI:57540"/>
    </ligand>
</feature>
<keyword evidence="15" id="KW-1185">Reference proteome</keyword>
<dbReference type="GO" id="GO:0020015">
    <property type="term" value="C:glycosome"/>
    <property type="evidence" value="ECO:0007669"/>
    <property type="project" value="UniProtKB-SubCell"/>
</dbReference>
<dbReference type="FunCoup" id="A0A0G4GNP8">
    <property type="interactions" value="67"/>
</dbReference>
<feature type="domain" description="Glycerol-3-phosphate dehydrogenase NAD-dependent C-terminal" evidence="13">
    <location>
        <begin position="191"/>
        <end position="331"/>
    </location>
</feature>
<dbReference type="InterPro" id="IPR011128">
    <property type="entry name" value="G3P_DH_NAD-dep_N"/>
</dbReference>
<dbReference type="InterPro" id="IPR013328">
    <property type="entry name" value="6PGD_dom2"/>
</dbReference>
<dbReference type="GO" id="GO:0005829">
    <property type="term" value="C:cytosol"/>
    <property type="evidence" value="ECO:0007669"/>
    <property type="project" value="TreeGrafter"/>
</dbReference>
<evidence type="ECO:0000256" key="3">
    <source>
        <dbReference type="ARBA" id="ARBA00023027"/>
    </source>
</evidence>
<organism evidence="14 15">
    <name type="scientific">Vitrella brassicaformis (strain CCMP3155)</name>
    <dbReference type="NCBI Taxonomy" id="1169540"/>
    <lineage>
        <taxon>Eukaryota</taxon>
        <taxon>Sar</taxon>
        <taxon>Alveolata</taxon>
        <taxon>Colpodellida</taxon>
        <taxon>Vitrellaceae</taxon>
        <taxon>Vitrella</taxon>
    </lineage>
</organism>
<dbReference type="GO" id="GO:0046168">
    <property type="term" value="P:glycerol-3-phosphate catabolic process"/>
    <property type="evidence" value="ECO:0007669"/>
    <property type="project" value="UniProtKB-UniRule"/>
</dbReference>
<dbReference type="HAMAP" id="MF_00394">
    <property type="entry name" value="NAD_Glyc3P_dehydrog"/>
    <property type="match status" value="1"/>
</dbReference>
<keyword evidence="3 9" id="KW-0520">NAD</keyword>
<dbReference type="PANTHER" id="PTHR11728">
    <property type="entry name" value="GLYCEROL-3-PHOSPHATE DEHYDROGENASE"/>
    <property type="match status" value="1"/>
</dbReference>
<dbReference type="OrthoDB" id="10263760at2759"/>
<dbReference type="InterPro" id="IPR036291">
    <property type="entry name" value="NAD(P)-bd_dom_sf"/>
</dbReference>
<dbReference type="Gene3D" id="3.40.50.720">
    <property type="entry name" value="NAD(P)-binding Rossmann-like Domain"/>
    <property type="match status" value="1"/>
</dbReference>
<dbReference type="FunFam" id="3.40.50.720:FF:000019">
    <property type="entry name" value="Glycerol-3-phosphate dehydrogenase [NAD(P)+]"/>
    <property type="match status" value="1"/>
</dbReference>
<dbReference type="VEuPathDB" id="CryptoDB:Vbra_2332"/>
<evidence type="ECO:0000256" key="6">
    <source>
        <dbReference type="ARBA" id="ARBA00084116"/>
    </source>
</evidence>
<feature type="binding site" evidence="8">
    <location>
        <position position="116"/>
    </location>
    <ligand>
        <name>substrate</name>
    </ligand>
</feature>
<evidence type="ECO:0000313" key="14">
    <source>
        <dbReference type="EMBL" id="CEM31911.1"/>
    </source>
</evidence>
<evidence type="ECO:0000256" key="2">
    <source>
        <dbReference type="ARBA" id="ARBA00023002"/>
    </source>
</evidence>
<dbReference type="PIRSF" id="PIRSF000114">
    <property type="entry name" value="Glycerol-3-P_dh"/>
    <property type="match status" value="1"/>
</dbReference>
<dbReference type="GO" id="GO:0051287">
    <property type="term" value="F:NAD binding"/>
    <property type="evidence" value="ECO:0007669"/>
    <property type="project" value="UniProtKB-UniRule"/>
</dbReference>
<feature type="binding site" evidence="8">
    <location>
        <begin position="266"/>
        <end position="267"/>
    </location>
    <ligand>
        <name>substrate</name>
    </ligand>
</feature>
<dbReference type="SUPFAM" id="SSF51735">
    <property type="entry name" value="NAD(P)-binding Rossmann-fold domains"/>
    <property type="match status" value="1"/>
</dbReference>
<dbReference type="STRING" id="1169540.A0A0G4GNP8"/>
<evidence type="ECO:0000256" key="4">
    <source>
        <dbReference type="ARBA" id="ARBA00048683"/>
    </source>
</evidence>
<dbReference type="OMA" id="ICYEGRS"/>
<proteinExistence type="inferred from homology"/>
<reference evidence="14 15" key="1">
    <citation type="submission" date="2014-11" db="EMBL/GenBank/DDBJ databases">
        <authorList>
            <person name="Zhu J."/>
            <person name="Qi W."/>
            <person name="Song R."/>
        </authorList>
    </citation>
    <scope>NUCLEOTIDE SEQUENCE [LARGE SCALE GENOMIC DNA]</scope>
</reference>
<dbReference type="PANTHER" id="PTHR11728:SF1">
    <property type="entry name" value="GLYCEROL-3-PHOSPHATE DEHYDROGENASE [NAD(+)] 2, CHLOROPLASTIC"/>
    <property type="match status" value="1"/>
</dbReference>
<dbReference type="PRINTS" id="PR00077">
    <property type="entry name" value="GPDHDRGNASE"/>
</dbReference>
<dbReference type="FunFam" id="1.10.1040.10:FF:000001">
    <property type="entry name" value="Glycerol-3-phosphate dehydrogenase [NAD(P)+]"/>
    <property type="match status" value="1"/>
</dbReference>
<dbReference type="InParanoid" id="A0A0G4GNP8"/>
<dbReference type="EC" id="1.1.1.8" evidence="11"/>
<dbReference type="PROSITE" id="PS00957">
    <property type="entry name" value="NAD_G3PDH"/>
    <property type="match status" value="1"/>
</dbReference>
<protein>
    <recommendedName>
        <fullName evidence="11">Glycerol-3-phosphate dehydrogenase [NAD(+)]</fullName>
        <ecNumber evidence="11">1.1.1.8</ecNumber>
    </recommendedName>
</protein>
<sequence>MSVTTNGQSYPKKVAVMGGGAFGTGMAQLMARKGCKVMLQVREAEAREGINNDHENTLFLPGVKLEPSITAVDGVPEAVKDAEMIFLVIPTQFLRKFIQTFHSCLPVGVPMVCCAKGIENDTLQTPFEIMEEELPGKYHRHLGVLTGPSFAREVAEGQQTNVTVAARDPEIAKKVQYAVSDECFRAYTSSDVIGCEICGAIKNVYAIASGALEGFGMGYNARAALITRGLAEISRLAVQKGASPLTISGLAGVGDLTLTCTGTLSRNWQLGNRMAKGETLQQITESMRAVAEGVHTAKSLHQLMETMGIHMPIADEIYKVLFEGKGMKEALAALRSRPLREEVDPSVIEAAKQLPSTGVQKTGSGAFY</sequence>
<dbReference type="Gene3D" id="1.10.1040.10">
    <property type="entry name" value="N-(1-d-carboxylethyl)-l-norvaline Dehydrogenase, domain 2"/>
    <property type="match status" value="1"/>
</dbReference>
<evidence type="ECO:0000256" key="7">
    <source>
        <dbReference type="PIRSR" id="PIRSR000114-1"/>
    </source>
</evidence>
<evidence type="ECO:0000259" key="12">
    <source>
        <dbReference type="Pfam" id="PF01210"/>
    </source>
</evidence>
<dbReference type="NCBIfam" id="NF000942">
    <property type="entry name" value="PRK00094.1-4"/>
    <property type="match status" value="1"/>
</dbReference>
<dbReference type="InterPro" id="IPR006168">
    <property type="entry name" value="G3P_DH_NAD-dep"/>
</dbReference>
<dbReference type="EMBL" id="CDMY01000738">
    <property type="protein sequence ID" value="CEM31911.1"/>
    <property type="molecule type" value="Genomic_DNA"/>
</dbReference>
<feature type="binding site" evidence="9">
    <location>
        <begin position="18"/>
        <end position="23"/>
    </location>
    <ligand>
        <name>NAD(+)</name>
        <dbReference type="ChEBI" id="CHEBI:57540"/>
    </ligand>
</feature>
<dbReference type="SUPFAM" id="SSF48179">
    <property type="entry name" value="6-phosphogluconate dehydrogenase C-terminal domain-like"/>
    <property type="match status" value="1"/>
</dbReference>
<evidence type="ECO:0000256" key="11">
    <source>
        <dbReference type="RuleBase" id="RU361243"/>
    </source>
</evidence>
<dbReference type="Proteomes" id="UP000041254">
    <property type="component" value="Unassembled WGS sequence"/>
</dbReference>
<dbReference type="Pfam" id="PF07479">
    <property type="entry name" value="NAD_Gly3P_dh_C"/>
    <property type="match status" value="1"/>
</dbReference>
<evidence type="ECO:0000256" key="1">
    <source>
        <dbReference type="ARBA" id="ARBA00011009"/>
    </source>
</evidence>
<dbReference type="NCBIfam" id="NF000940">
    <property type="entry name" value="PRK00094.1-2"/>
    <property type="match status" value="1"/>
</dbReference>
<dbReference type="GO" id="GO:0141152">
    <property type="term" value="F:glycerol-3-phosphate dehydrogenase (NAD+) activity"/>
    <property type="evidence" value="ECO:0007669"/>
    <property type="project" value="UniProtKB-UniRule"/>
</dbReference>
<dbReference type="AlphaFoldDB" id="A0A0G4GNP8"/>
<evidence type="ECO:0000256" key="5">
    <source>
        <dbReference type="ARBA" id="ARBA00060503"/>
    </source>
</evidence>
<comment type="catalytic activity">
    <reaction evidence="4 11">
        <text>sn-glycerol 3-phosphate + NAD(+) = dihydroxyacetone phosphate + NADH + H(+)</text>
        <dbReference type="Rhea" id="RHEA:11092"/>
        <dbReference type="ChEBI" id="CHEBI:15378"/>
        <dbReference type="ChEBI" id="CHEBI:57540"/>
        <dbReference type="ChEBI" id="CHEBI:57597"/>
        <dbReference type="ChEBI" id="CHEBI:57642"/>
        <dbReference type="ChEBI" id="CHEBI:57945"/>
        <dbReference type="EC" id="1.1.1.8"/>
    </reaction>
</comment>
<name>A0A0G4GNP8_VITBC</name>
<dbReference type="GO" id="GO:0005975">
    <property type="term" value="P:carbohydrate metabolic process"/>
    <property type="evidence" value="ECO:0007669"/>
    <property type="project" value="InterPro"/>
</dbReference>
<evidence type="ECO:0000256" key="10">
    <source>
        <dbReference type="RuleBase" id="RU000437"/>
    </source>
</evidence>
<dbReference type="InterPro" id="IPR008927">
    <property type="entry name" value="6-PGluconate_DH-like_C_sf"/>
</dbReference>
<feature type="domain" description="Glycerol-3-phosphate dehydrogenase NAD-dependent N-terminal" evidence="12">
    <location>
        <begin position="13"/>
        <end position="171"/>
    </location>
</feature>
<comment type="similarity">
    <text evidence="1 10">Belongs to the NAD-dependent glycerol-3-phosphate dehydrogenase family.</text>
</comment>
<evidence type="ECO:0000256" key="9">
    <source>
        <dbReference type="PIRSR" id="PIRSR000114-3"/>
    </source>
</evidence>
<comment type="subcellular location">
    <subcellularLocation>
        <location evidence="5">Glycosome</location>
    </subcellularLocation>
</comment>
<feature type="active site" description="Proton acceptor" evidence="7">
    <location>
        <position position="202"/>
    </location>
</feature>